<keyword evidence="1 6" id="KW-0597">Phosphoprotein</keyword>
<dbReference type="GO" id="GO:0032993">
    <property type="term" value="C:protein-DNA complex"/>
    <property type="evidence" value="ECO:0007669"/>
    <property type="project" value="TreeGrafter"/>
</dbReference>
<dbReference type="InterPro" id="IPR001789">
    <property type="entry name" value="Sig_transdc_resp-reg_receiver"/>
</dbReference>
<dbReference type="InterPro" id="IPR001867">
    <property type="entry name" value="OmpR/PhoB-type_DNA-bd"/>
</dbReference>
<evidence type="ECO:0000313" key="11">
    <source>
        <dbReference type="Proteomes" id="UP000676246"/>
    </source>
</evidence>
<dbReference type="InterPro" id="IPR011006">
    <property type="entry name" value="CheY-like_superfamily"/>
</dbReference>
<accession>A0A940Y5F2</accession>
<dbReference type="Gene3D" id="6.10.250.690">
    <property type="match status" value="1"/>
</dbReference>
<keyword evidence="11" id="KW-1185">Reference proteome</keyword>
<dbReference type="GO" id="GO:0000156">
    <property type="term" value="F:phosphorelay response regulator activity"/>
    <property type="evidence" value="ECO:0007669"/>
    <property type="project" value="TreeGrafter"/>
</dbReference>
<dbReference type="GO" id="GO:0000976">
    <property type="term" value="F:transcription cis-regulatory region binding"/>
    <property type="evidence" value="ECO:0007669"/>
    <property type="project" value="TreeGrafter"/>
</dbReference>
<dbReference type="Gene3D" id="1.10.10.10">
    <property type="entry name" value="Winged helix-like DNA-binding domain superfamily/Winged helix DNA-binding domain"/>
    <property type="match status" value="1"/>
</dbReference>
<keyword evidence="3" id="KW-0805">Transcription regulation</keyword>
<evidence type="ECO:0000256" key="4">
    <source>
        <dbReference type="ARBA" id="ARBA00023125"/>
    </source>
</evidence>
<dbReference type="SUPFAM" id="SSF52172">
    <property type="entry name" value="CheY-like"/>
    <property type="match status" value="1"/>
</dbReference>
<dbReference type="PROSITE" id="PS50110">
    <property type="entry name" value="RESPONSE_REGULATORY"/>
    <property type="match status" value="1"/>
</dbReference>
<evidence type="ECO:0000256" key="6">
    <source>
        <dbReference type="PROSITE-ProRule" id="PRU00169"/>
    </source>
</evidence>
<dbReference type="PANTHER" id="PTHR48111:SF67">
    <property type="entry name" value="TRANSCRIPTIONAL REGULATORY PROTEIN TCTD"/>
    <property type="match status" value="1"/>
</dbReference>
<keyword evidence="4 7" id="KW-0238">DNA-binding</keyword>
<feature type="domain" description="OmpR/PhoB-type" evidence="9">
    <location>
        <begin position="124"/>
        <end position="220"/>
    </location>
</feature>
<evidence type="ECO:0000259" key="8">
    <source>
        <dbReference type="PROSITE" id="PS50110"/>
    </source>
</evidence>
<dbReference type="Pfam" id="PF00486">
    <property type="entry name" value="Trans_reg_C"/>
    <property type="match status" value="1"/>
</dbReference>
<dbReference type="SMART" id="SM00448">
    <property type="entry name" value="REC"/>
    <property type="match status" value="1"/>
</dbReference>
<organism evidence="10 11">
    <name type="scientific">Ideonella alba</name>
    <dbReference type="NCBI Taxonomy" id="2824118"/>
    <lineage>
        <taxon>Bacteria</taxon>
        <taxon>Pseudomonadati</taxon>
        <taxon>Pseudomonadota</taxon>
        <taxon>Betaproteobacteria</taxon>
        <taxon>Burkholderiales</taxon>
        <taxon>Sphaerotilaceae</taxon>
        <taxon>Ideonella</taxon>
    </lineage>
</organism>
<dbReference type="AlphaFoldDB" id="A0A940Y5F2"/>
<dbReference type="InterPro" id="IPR039420">
    <property type="entry name" value="WalR-like"/>
</dbReference>
<dbReference type="CDD" id="cd17624">
    <property type="entry name" value="REC_OmpR_PmrA-like"/>
    <property type="match status" value="1"/>
</dbReference>
<sequence length="225" mass="24501">MRVLLVEDDAPLARSVSEALGQAGFTVEWLDRGETAESVLLCTDYDLAILDIGLPGISGLALLRRIRHAGRRLPVLMLTARDALEDRVRGLDEGADDYLVKPFQTPELVARCHALVRRGRSASGRTLGFGPLQMDVGLREARLGEAALALTGREWDLLEHLLLSAPEVVAKQRLIDSLSRWDNELTANAVEIYASRLRGKLAGSGVALRTVRGLGYRLELDAGVA</sequence>
<dbReference type="InterPro" id="IPR036388">
    <property type="entry name" value="WH-like_DNA-bd_sf"/>
</dbReference>
<reference evidence="10 11" key="1">
    <citation type="submission" date="2021-04" db="EMBL/GenBank/DDBJ databases">
        <title>The genome sequence of Ideonella sp. 3Y2.</title>
        <authorList>
            <person name="Liu Y."/>
        </authorList>
    </citation>
    <scope>NUCLEOTIDE SEQUENCE [LARGE SCALE GENOMIC DNA]</scope>
    <source>
        <strain evidence="10 11">3Y2</strain>
    </source>
</reference>
<feature type="modified residue" description="4-aspartylphosphate" evidence="6">
    <location>
        <position position="51"/>
    </location>
</feature>
<dbReference type="GO" id="GO:0006355">
    <property type="term" value="P:regulation of DNA-templated transcription"/>
    <property type="evidence" value="ECO:0007669"/>
    <property type="project" value="InterPro"/>
</dbReference>
<evidence type="ECO:0000313" key="10">
    <source>
        <dbReference type="EMBL" id="MBQ0930534.1"/>
    </source>
</evidence>
<evidence type="ECO:0000259" key="9">
    <source>
        <dbReference type="PROSITE" id="PS51755"/>
    </source>
</evidence>
<proteinExistence type="predicted"/>
<keyword evidence="5" id="KW-0804">Transcription</keyword>
<protein>
    <submittedName>
        <fullName evidence="10">Response regulator transcription factor</fullName>
    </submittedName>
</protein>
<comment type="caution">
    <text evidence="10">The sequence shown here is derived from an EMBL/GenBank/DDBJ whole genome shotgun (WGS) entry which is preliminary data.</text>
</comment>
<keyword evidence="2" id="KW-0902">Two-component regulatory system</keyword>
<feature type="domain" description="Response regulatory" evidence="8">
    <location>
        <begin position="2"/>
        <end position="116"/>
    </location>
</feature>
<evidence type="ECO:0000256" key="1">
    <source>
        <dbReference type="ARBA" id="ARBA00022553"/>
    </source>
</evidence>
<dbReference type="CDD" id="cd00383">
    <property type="entry name" value="trans_reg_C"/>
    <property type="match status" value="1"/>
</dbReference>
<feature type="DNA-binding region" description="OmpR/PhoB-type" evidence="7">
    <location>
        <begin position="124"/>
        <end position="220"/>
    </location>
</feature>
<dbReference type="Pfam" id="PF00072">
    <property type="entry name" value="Response_reg"/>
    <property type="match status" value="1"/>
</dbReference>
<dbReference type="GO" id="GO:0005829">
    <property type="term" value="C:cytosol"/>
    <property type="evidence" value="ECO:0007669"/>
    <property type="project" value="TreeGrafter"/>
</dbReference>
<name>A0A940Y5F2_9BURK</name>
<evidence type="ECO:0000256" key="7">
    <source>
        <dbReference type="PROSITE-ProRule" id="PRU01091"/>
    </source>
</evidence>
<dbReference type="PROSITE" id="PS51755">
    <property type="entry name" value="OMPR_PHOB"/>
    <property type="match status" value="1"/>
</dbReference>
<dbReference type="FunFam" id="3.40.50.2300:FF:000002">
    <property type="entry name" value="DNA-binding response regulator PhoP"/>
    <property type="match status" value="1"/>
</dbReference>
<dbReference type="PANTHER" id="PTHR48111">
    <property type="entry name" value="REGULATOR OF RPOS"/>
    <property type="match status" value="1"/>
</dbReference>
<dbReference type="SMART" id="SM00862">
    <property type="entry name" value="Trans_reg_C"/>
    <property type="match status" value="1"/>
</dbReference>
<dbReference type="RefSeq" id="WP_210853358.1">
    <property type="nucleotide sequence ID" value="NZ_JAGQDD010000004.1"/>
</dbReference>
<evidence type="ECO:0000256" key="3">
    <source>
        <dbReference type="ARBA" id="ARBA00023015"/>
    </source>
</evidence>
<dbReference type="EMBL" id="JAGQDD010000004">
    <property type="protein sequence ID" value="MBQ0930534.1"/>
    <property type="molecule type" value="Genomic_DNA"/>
</dbReference>
<dbReference type="Proteomes" id="UP000676246">
    <property type="component" value="Unassembled WGS sequence"/>
</dbReference>
<gene>
    <name evidence="10" type="ORF">KAK03_08540</name>
</gene>
<evidence type="ECO:0000256" key="2">
    <source>
        <dbReference type="ARBA" id="ARBA00023012"/>
    </source>
</evidence>
<evidence type="ECO:0000256" key="5">
    <source>
        <dbReference type="ARBA" id="ARBA00023163"/>
    </source>
</evidence>
<dbReference type="Gene3D" id="3.40.50.2300">
    <property type="match status" value="1"/>
</dbReference>